<reference evidence="3" key="1">
    <citation type="submission" date="2021-10" db="EMBL/GenBank/DDBJ databases">
        <title>De novo Genome Assembly of Clathrus columnatus (Basidiomycota, Fungi) Using Illumina and Nanopore Sequence Data.</title>
        <authorList>
            <person name="Ogiso-Tanaka E."/>
            <person name="Itagaki H."/>
            <person name="Hosoya T."/>
            <person name="Hosaka K."/>
        </authorList>
    </citation>
    <scope>NUCLEOTIDE SEQUENCE</scope>
    <source>
        <strain evidence="3">MO-923</strain>
    </source>
</reference>
<dbReference type="Pfam" id="PF23562">
    <property type="entry name" value="AMP-binding_C_3"/>
    <property type="match status" value="1"/>
</dbReference>
<dbReference type="GO" id="GO:0031956">
    <property type="term" value="F:medium-chain fatty acid-CoA ligase activity"/>
    <property type="evidence" value="ECO:0007669"/>
    <property type="project" value="TreeGrafter"/>
</dbReference>
<sequence length="516" mass="58158">MTFDSHLTFIQTNATRFPERLAFKLPIFEVDDGTPHQRIRGWTDITYKEFHRDIIRSSGYWLRTLPCPRRSVIGLWMSGMLYRDFVHLFGLINAGFVPQVLNLTIRSVEIAIEYFKRSNIAHILHAPTAPVDSLKNDFHVHELIDIGRISPNHDNEDLYFNSLSSKEENGDDMVLIFHTSGSTSGKPKPVPHTRKWLDGHSRKSIPGIPDGKEIVSLQQFNNGACIVLMPWIDFTGAEFVQITAECKANCLYQLTPVLGKLLREAMANDELLAAFRSLKLLPYGGAAFGENERRWAVEHDIPIVNLYGSTEMGITMKSKHDPTILHPLEAPGLEYEFINPSAGTDTETKDPKNKLVELIIPPSSLDCPYPSLCDPDGRFHTRDLFEEVEPNGFTYRGRLDDIIMMSKGQKCDTLFVESQVMLFCKDLVSICVVVGYGKPSPVLLAEPLDGTMNKILLKEKVGKKAELINKDGFPHEQIRRSDVLILPSGSLPRTPKGNINRSAAERLFKQDIDALF</sequence>
<gene>
    <name evidence="3" type="ORF">Clacol_008728</name>
</gene>
<dbReference type="Proteomes" id="UP001050691">
    <property type="component" value="Unassembled WGS sequence"/>
</dbReference>
<dbReference type="PANTHER" id="PTHR43201">
    <property type="entry name" value="ACYL-COA SYNTHETASE"/>
    <property type="match status" value="1"/>
</dbReference>
<dbReference type="InterPro" id="IPR000873">
    <property type="entry name" value="AMP-dep_synth/lig_dom"/>
</dbReference>
<evidence type="ECO:0000313" key="4">
    <source>
        <dbReference type="Proteomes" id="UP001050691"/>
    </source>
</evidence>
<comment type="similarity">
    <text evidence="1">Belongs to the ATP-dependent AMP-binding enzyme family.</text>
</comment>
<proteinExistence type="inferred from homology"/>
<evidence type="ECO:0000259" key="2">
    <source>
        <dbReference type="Pfam" id="PF00501"/>
    </source>
</evidence>
<name>A0AAV5AMV6_9AGAM</name>
<dbReference type="GO" id="GO:0006631">
    <property type="term" value="P:fatty acid metabolic process"/>
    <property type="evidence" value="ECO:0007669"/>
    <property type="project" value="TreeGrafter"/>
</dbReference>
<organism evidence="3 4">
    <name type="scientific">Clathrus columnatus</name>
    <dbReference type="NCBI Taxonomy" id="1419009"/>
    <lineage>
        <taxon>Eukaryota</taxon>
        <taxon>Fungi</taxon>
        <taxon>Dikarya</taxon>
        <taxon>Basidiomycota</taxon>
        <taxon>Agaricomycotina</taxon>
        <taxon>Agaricomycetes</taxon>
        <taxon>Phallomycetidae</taxon>
        <taxon>Phallales</taxon>
        <taxon>Clathraceae</taxon>
        <taxon>Clathrus</taxon>
    </lineage>
</organism>
<dbReference type="AlphaFoldDB" id="A0AAV5AMV6"/>
<accession>A0AAV5AMV6</accession>
<keyword evidence="4" id="KW-1185">Reference proteome</keyword>
<dbReference type="Pfam" id="PF00501">
    <property type="entry name" value="AMP-binding"/>
    <property type="match status" value="1"/>
</dbReference>
<evidence type="ECO:0000256" key="1">
    <source>
        <dbReference type="ARBA" id="ARBA00006432"/>
    </source>
</evidence>
<protein>
    <recommendedName>
        <fullName evidence="2">AMP-dependent synthetase/ligase domain-containing protein</fullName>
    </recommendedName>
</protein>
<dbReference type="EMBL" id="BPWL01000010">
    <property type="protein sequence ID" value="GJJ14464.1"/>
    <property type="molecule type" value="Genomic_DNA"/>
</dbReference>
<dbReference type="PANTHER" id="PTHR43201:SF8">
    <property type="entry name" value="ACYL-COA SYNTHETASE FAMILY MEMBER 3"/>
    <property type="match status" value="1"/>
</dbReference>
<comment type="caution">
    <text evidence="3">The sequence shown here is derived from an EMBL/GenBank/DDBJ whole genome shotgun (WGS) entry which is preliminary data.</text>
</comment>
<feature type="domain" description="AMP-dependent synthetase/ligase" evidence="2">
    <location>
        <begin position="11"/>
        <end position="193"/>
    </location>
</feature>
<dbReference type="InterPro" id="IPR042099">
    <property type="entry name" value="ANL_N_sf"/>
</dbReference>
<dbReference type="SUPFAM" id="SSF56801">
    <property type="entry name" value="Acetyl-CoA synthetase-like"/>
    <property type="match status" value="1"/>
</dbReference>
<evidence type="ECO:0000313" key="3">
    <source>
        <dbReference type="EMBL" id="GJJ14464.1"/>
    </source>
</evidence>
<dbReference type="Gene3D" id="3.40.50.12780">
    <property type="entry name" value="N-terminal domain of ligase-like"/>
    <property type="match status" value="2"/>
</dbReference>